<sequence>MPELSVAAVLCDMDGTLVDSNALVDVMWNEFSDAHGLDGVEVRAFAHGRPSRATVARYLTDEAEIREWLDRIHTMETSRFDGVVEIPGAATFIRALPHGRWALVTSALAAPARGRLSAVGIDLPDILIGADDVEHGKPDPEGFARAAGLLGADPRECVVFEDTDAGIQAGQAAGCAVVVVGGNRSSVTEGLPRVDDMTQVGVRTVGDRIVLTLPESD</sequence>
<reference evidence="1" key="1">
    <citation type="submission" date="2023-06" db="EMBL/GenBank/DDBJ databases">
        <title>Egi l300058.</title>
        <authorList>
            <person name="Gao L."/>
            <person name="Fang B.-Z."/>
            <person name="Li W.-J."/>
        </authorList>
    </citation>
    <scope>NUCLEOTIDE SEQUENCE</scope>
    <source>
        <strain evidence="1">EGI L300058</strain>
    </source>
</reference>
<dbReference type="EMBL" id="JAUHQA010000001">
    <property type="protein sequence ID" value="MDN4481531.1"/>
    <property type="molecule type" value="Genomic_DNA"/>
</dbReference>
<dbReference type="InterPro" id="IPR023214">
    <property type="entry name" value="HAD_sf"/>
</dbReference>
<dbReference type="Gene3D" id="1.10.150.240">
    <property type="entry name" value="Putative phosphatase, domain 2"/>
    <property type="match status" value="1"/>
</dbReference>
<keyword evidence="1" id="KW-0378">Hydrolase</keyword>
<dbReference type="RefSeq" id="WP_301143209.1">
    <property type="nucleotide sequence ID" value="NZ_JAUHQA010000001.1"/>
</dbReference>
<gene>
    <name evidence="1" type="ORF">QQX02_11415</name>
</gene>
<proteinExistence type="predicted"/>
<evidence type="ECO:0000313" key="1">
    <source>
        <dbReference type="EMBL" id="MDN4481531.1"/>
    </source>
</evidence>
<protein>
    <submittedName>
        <fullName evidence="1">HAD-IA family hydrolase</fullName>
    </submittedName>
</protein>
<dbReference type="InterPro" id="IPR051806">
    <property type="entry name" value="HAD-like_SPP"/>
</dbReference>
<dbReference type="InterPro" id="IPR006439">
    <property type="entry name" value="HAD-SF_hydro_IA"/>
</dbReference>
<dbReference type="GO" id="GO:0016787">
    <property type="term" value="F:hydrolase activity"/>
    <property type="evidence" value="ECO:0007669"/>
    <property type="project" value="UniProtKB-KW"/>
</dbReference>
<dbReference type="PANTHER" id="PTHR43481:SF4">
    <property type="entry name" value="GLYCEROL-1-PHOSPHATE PHOSPHOHYDROLASE 1-RELATED"/>
    <property type="match status" value="1"/>
</dbReference>
<dbReference type="SUPFAM" id="SSF56784">
    <property type="entry name" value="HAD-like"/>
    <property type="match status" value="1"/>
</dbReference>
<dbReference type="Proteomes" id="UP001172708">
    <property type="component" value="Unassembled WGS sequence"/>
</dbReference>
<accession>A0ABT8GKS1</accession>
<evidence type="ECO:0000313" key="2">
    <source>
        <dbReference type="Proteomes" id="UP001172708"/>
    </source>
</evidence>
<dbReference type="InterPro" id="IPR023198">
    <property type="entry name" value="PGP-like_dom2"/>
</dbReference>
<dbReference type="NCBIfam" id="TIGR01509">
    <property type="entry name" value="HAD-SF-IA-v3"/>
    <property type="match status" value="1"/>
</dbReference>
<dbReference type="SFLD" id="SFLDG01129">
    <property type="entry name" value="C1.5:_HAD__Beta-PGM__Phosphata"/>
    <property type="match status" value="1"/>
</dbReference>
<comment type="caution">
    <text evidence="1">The sequence shown here is derived from an EMBL/GenBank/DDBJ whole genome shotgun (WGS) entry which is preliminary data.</text>
</comment>
<dbReference type="Gene3D" id="3.40.50.1000">
    <property type="entry name" value="HAD superfamily/HAD-like"/>
    <property type="match status" value="1"/>
</dbReference>
<dbReference type="PANTHER" id="PTHR43481">
    <property type="entry name" value="FRUCTOSE-1-PHOSPHATE PHOSPHATASE"/>
    <property type="match status" value="1"/>
</dbReference>
<dbReference type="Pfam" id="PF00702">
    <property type="entry name" value="Hydrolase"/>
    <property type="match status" value="1"/>
</dbReference>
<name>A0ABT8GKS1_9MICO</name>
<keyword evidence="2" id="KW-1185">Reference proteome</keyword>
<dbReference type="SFLD" id="SFLDS00003">
    <property type="entry name" value="Haloacid_Dehalogenase"/>
    <property type="match status" value="1"/>
</dbReference>
<organism evidence="1 2">
    <name type="scientific">Demequina muriae</name>
    <dbReference type="NCBI Taxonomy" id="3051664"/>
    <lineage>
        <taxon>Bacteria</taxon>
        <taxon>Bacillati</taxon>
        <taxon>Actinomycetota</taxon>
        <taxon>Actinomycetes</taxon>
        <taxon>Micrococcales</taxon>
        <taxon>Demequinaceae</taxon>
        <taxon>Demequina</taxon>
    </lineage>
</organism>
<dbReference type="InterPro" id="IPR036412">
    <property type="entry name" value="HAD-like_sf"/>
</dbReference>